<gene>
    <name evidence="2" type="ORF">glysoja_024358</name>
</gene>
<dbReference type="InterPro" id="IPR026960">
    <property type="entry name" value="RVT-Znf"/>
</dbReference>
<feature type="non-terminal residue" evidence="2">
    <location>
        <position position="205"/>
    </location>
</feature>
<proteinExistence type="predicted"/>
<dbReference type="PANTHER" id="PTHR36617">
    <property type="entry name" value="PROTEIN, PUTATIVE-RELATED"/>
    <property type="match status" value="1"/>
</dbReference>
<dbReference type="PANTHER" id="PTHR36617:SF15">
    <property type="entry name" value="REVERSE TRANSCRIPTASE ZINC-BINDING DOMAIN-CONTAINING PROTEIN"/>
    <property type="match status" value="1"/>
</dbReference>
<name>A0A0B2NUU8_GLYSO</name>
<dbReference type="Pfam" id="PF13966">
    <property type="entry name" value="zf-RVT"/>
    <property type="match status" value="1"/>
</dbReference>
<accession>A0A0B2NUU8</accession>
<sequence length="205" mass="23862">ITSICIQRHVKDIIVWKAESNGVYSTKSAYSLMLKSNDSGSQAGISKLIWNLNIPPRAAIFMWRLLKDRLPTKRNLLRRNVDIQDAVCPLCGQGQEDVGHLFFNCERTTKLWWESMGWIKAVGPLSASPLNHFAQFCDGFGANINQSRWRAWWVALTSTIWQHRNLLIFQEKPFDPYKVMDEALYLLWSWLKSKEKGFDISFNHW</sequence>
<evidence type="ECO:0000259" key="1">
    <source>
        <dbReference type="Pfam" id="PF13966"/>
    </source>
</evidence>
<dbReference type="AlphaFoldDB" id="A0A0B2NUU8"/>
<protein>
    <recommendedName>
        <fullName evidence="1">Reverse transcriptase zinc-binding domain-containing protein</fullName>
    </recommendedName>
</protein>
<evidence type="ECO:0000313" key="2">
    <source>
        <dbReference type="EMBL" id="KHM99058.1"/>
    </source>
</evidence>
<reference evidence="2" key="1">
    <citation type="submission" date="2014-07" db="EMBL/GenBank/DDBJ databases">
        <title>Identification of a novel salt tolerance gene in wild soybean by whole-genome sequencing.</title>
        <authorList>
            <person name="Lam H.-M."/>
            <person name="Qi X."/>
            <person name="Li M.-W."/>
            <person name="Liu X."/>
            <person name="Xie M."/>
            <person name="Ni M."/>
            <person name="Xu X."/>
        </authorList>
    </citation>
    <scope>NUCLEOTIDE SEQUENCE [LARGE SCALE GENOMIC DNA]</scope>
    <source>
        <tissue evidence="2">Root</tissue>
    </source>
</reference>
<feature type="non-terminal residue" evidence="2">
    <location>
        <position position="1"/>
    </location>
</feature>
<dbReference type="Proteomes" id="UP000053555">
    <property type="component" value="Unassembled WGS sequence"/>
</dbReference>
<dbReference type="EMBL" id="KN672145">
    <property type="protein sequence ID" value="KHM99058.1"/>
    <property type="molecule type" value="Genomic_DNA"/>
</dbReference>
<feature type="domain" description="Reverse transcriptase zinc-binding" evidence="1">
    <location>
        <begin position="24"/>
        <end position="112"/>
    </location>
</feature>
<organism evidence="2">
    <name type="scientific">Glycine soja</name>
    <name type="common">Wild soybean</name>
    <dbReference type="NCBI Taxonomy" id="3848"/>
    <lineage>
        <taxon>Eukaryota</taxon>
        <taxon>Viridiplantae</taxon>
        <taxon>Streptophyta</taxon>
        <taxon>Embryophyta</taxon>
        <taxon>Tracheophyta</taxon>
        <taxon>Spermatophyta</taxon>
        <taxon>Magnoliopsida</taxon>
        <taxon>eudicotyledons</taxon>
        <taxon>Gunneridae</taxon>
        <taxon>Pentapetalae</taxon>
        <taxon>rosids</taxon>
        <taxon>fabids</taxon>
        <taxon>Fabales</taxon>
        <taxon>Fabaceae</taxon>
        <taxon>Papilionoideae</taxon>
        <taxon>50 kb inversion clade</taxon>
        <taxon>NPAAA clade</taxon>
        <taxon>indigoferoid/millettioid clade</taxon>
        <taxon>Phaseoleae</taxon>
        <taxon>Glycine</taxon>
        <taxon>Glycine subgen. Soja</taxon>
    </lineage>
</organism>